<feature type="transmembrane region" description="Helical" evidence="4">
    <location>
        <begin position="84"/>
        <end position="103"/>
    </location>
</feature>
<proteinExistence type="predicted"/>
<feature type="transmembrane region" description="Helical" evidence="4">
    <location>
        <begin position="190"/>
        <end position="208"/>
    </location>
</feature>
<evidence type="ECO:0000259" key="5">
    <source>
        <dbReference type="PROSITE" id="PS50887"/>
    </source>
</evidence>
<dbReference type="EC" id="2.7.7.65" evidence="1"/>
<sequence>MMRLFRKTKSEDRPPDSPRWPATTAAAAKPSGALLDSFICDPEIMAEVERLLSGRTRDIRLKGRIAAAFRQRSWRHTASVIRSWMIWVVFLDLFMLFLSLFLLPREKALATLVPSAVIIPAALAVAVVWQKPRSEQLLGWTLISGVLIILLSICWMGAATGGAVFERYLHVMLFVAITGVVLFNVPFIQTLAIAAPAMALYLAFHLGVANSDVGMALTGFFLFGSGVGATVVARRTMNILAHKSFLLELRDQKHLAELAETNRSLERLSKIDGLTGAANRLYLRERIEELWGRKGKVALLMCDIDDFKALNDHLGHMEGDRCLVEVARIIKACTRSGTDCVARYGGEEFLVLLPDAGEAEALAIGERIRREVAVAALPNPRSRVKPTVTLSIGVAAGDTQTPSFSCEVIQQQADMALYFAKRAGKDRVQLWSESMDTPEQDRQ</sequence>
<feature type="region of interest" description="Disordered" evidence="3">
    <location>
        <begin position="1"/>
        <end position="23"/>
    </location>
</feature>
<feature type="transmembrane region" description="Helical" evidence="4">
    <location>
        <begin position="137"/>
        <end position="158"/>
    </location>
</feature>
<dbReference type="SMART" id="SM00267">
    <property type="entry name" value="GGDEF"/>
    <property type="match status" value="1"/>
</dbReference>
<organism evidence="6 7">
    <name type="scientific">Chelativorans salis</name>
    <dbReference type="NCBI Taxonomy" id="2978478"/>
    <lineage>
        <taxon>Bacteria</taxon>
        <taxon>Pseudomonadati</taxon>
        <taxon>Pseudomonadota</taxon>
        <taxon>Alphaproteobacteria</taxon>
        <taxon>Hyphomicrobiales</taxon>
        <taxon>Phyllobacteriaceae</taxon>
        <taxon>Chelativorans</taxon>
    </lineage>
</organism>
<dbReference type="Pfam" id="PF00990">
    <property type="entry name" value="GGDEF"/>
    <property type="match status" value="1"/>
</dbReference>
<dbReference type="NCBIfam" id="TIGR00254">
    <property type="entry name" value="GGDEF"/>
    <property type="match status" value="1"/>
</dbReference>
<dbReference type="RefSeq" id="WP_260907242.1">
    <property type="nucleotide sequence ID" value="NZ_JAOCZP010000013.1"/>
</dbReference>
<evidence type="ECO:0000256" key="3">
    <source>
        <dbReference type="SAM" id="MobiDB-lite"/>
    </source>
</evidence>
<evidence type="ECO:0000256" key="1">
    <source>
        <dbReference type="ARBA" id="ARBA00012528"/>
    </source>
</evidence>
<dbReference type="SUPFAM" id="SSF55073">
    <property type="entry name" value="Nucleotide cyclase"/>
    <property type="match status" value="1"/>
</dbReference>
<dbReference type="Gene3D" id="3.30.70.270">
    <property type="match status" value="1"/>
</dbReference>
<protein>
    <recommendedName>
        <fullName evidence="1">diguanylate cyclase</fullName>
        <ecNumber evidence="1">2.7.7.65</ecNumber>
    </recommendedName>
</protein>
<name>A0ABT2LYQ6_9HYPH</name>
<accession>A0ABT2LYQ6</accession>
<feature type="transmembrane region" description="Helical" evidence="4">
    <location>
        <begin position="214"/>
        <end position="233"/>
    </location>
</feature>
<evidence type="ECO:0000256" key="4">
    <source>
        <dbReference type="SAM" id="Phobius"/>
    </source>
</evidence>
<keyword evidence="7" id="KW-1185">Reference proteome</keyword>
<dbReference type="PANTHER" id="PTHR45138">
    <property type="entry name" value="REGULATORY COMPONENTS OF SENSORY TRANSDUCTION SYSTEM"/>
    <property type="match status" value="1"/>
</dbReference>
<feature type="transmembrane region" description="Helical" evidence="4">
    <location>
        <begin position="109"/>
        <end position="130"/>
    </location>
</feature>
<feature type="transmembrane region" description="Helical" evidence="4">
    <location>
        <begin position="164"/>
        <end position="183"/>
    </location>
</feature>
<dbReference type="InterPro" id="IPR029787">
    <property type="entry name" value="Nucleotide_cyclase"/>
</dbReference>
<keyword evidence="4" id="KW-0812">Transmembrane</keyword>
<keyword evidence="4" id="KW-0472">Membrane</keyword>
<dbReference type="InterPro" id="IPR050469">
    <property type="entry name" value="Diguanylate_Cyclase"/>
</dbReference>
<dbReference type="Proteomes" id="UP001320831">
    <property type="component" value="Unassembled WGS sequence"/>
</dbReference>
<dbReference type="InterPro" id="IPR043128">
    <property type="entry name" value="Rev_trsase/Diguanyl_cyclase"/>
</dbReference>
<dbReference type="EMBL" id="JAOCZP010000013">
    <property type="protein sequence ID" value="MCT7378334.1"/>
    <property type="molecule type" value="Genomic_DNA"/>
</dbReference>
<reference evidence="6 7" key="1">
    <citation type="submission" date="2022-09" db="EMBL/GenBank/DDBJ databases">
        <title>Chelativorans salina sp. nov., a novel slightly halophilic bacterium isolated from a saline lake sediment enrichment.</title>
        <authorList>
            <person name="Gao L."/>
            <person name="Fang B.-Z."/>
            <person name="Li W.-J."/>
        </authorList>
    </citation>
    <scope>NUCLEOTIDE SEQUENCE [LARGE SCALE GENOMIC DNA]</scope>
    <source>
        <strain evidence="6 7">EGI FJ00035</strain>
    </source>
</reference>
<feature type="domain" description="GGDEF" evidence="5">
    <location>
        <begin position="295"/>
        <end position="433"/>
    </location>
</feature>
<dbReference type="CDD" id="cd01949">
    <property type="entry name" value="GGDEF"/>
    <property type="match status" value="1"/>
</dbReference>
<evidence type="ECO:0000313" key="7">
    <source>
        <dbReference type="Proteomes" id="UP001320831"/>
    </source>
</evidence>
<gene>
    <name evidence="6" type="ORF">N5A92_25305</name>
</gene>
<dbReference type="PROSITE" id="PS50887">
    <property type="entry name" value="GGDEF"/>
    <property type="match status" value="1"/>
</dbReference>
<evidence type="ECO:0000313" key="6">
    <source>
        <dbReference type="EMBL" id="MCT7378334.1"/>
    </source>
</evidence>
<keyword evidence="4" id="KW-1133">Transmembrane helix</keyword>
<dbReference type="InterPro" id="IPR000160">
    <property type="entry name" value="GGDEF_dom"/>
</dbReference>
<dbReference type="PANTHER" id="PTHR45138:SF9">
    <property type="entry name" value="DIGUANYLATE CYCLASE DGCM-RELATED"/>
    <property type="match status" value="1"/>
</dbReference>
<comment type="catalytic activity">
    <reaction evidence="2">
        <text>2 GTP = 3',3'-c-di-GMP + 2 diphosphate</text>
        <dbReference type="Rhea" id="RHEA:24898"/>
        <dbReference type="ChEBI" id="CHEBI:33019"/>
        <dbReference type="ChEBI" id="CHEBI:37565"/>
        <dbReference type="ChEBI" id="CHEBI:58805"/>
        <dbReference type="EC" id="2.7.7.65"/>
    </reaction>
</comment>
<comment type="caution">
    <text evidence="6">The sequence shown here is derived from an EMBL/GenBank/DDBJ whole genome shotgun (WGS) entry which is preliminary data.</text>
</comment>
<evidence type="ECO:0000256" key="2">
    <source>
        <dbReference type="ARBA" id="ARBA00034247"/>
    </source>
</evidence>